<sequence length="83" mass="9514">MEGLQRSAVSFKRQGSSAEINRFNQRKKDDEKTPLHLLRKVYHTGKVSQAIDPPSPKVEGGQRRGCYEYGGVNRRWGRQKLSL</sequence>
<dbReference type="EMBL" id="CP093349">
    <property type="protein sequence ID" value="WOH09372.1"/>
    <property type="molecule type" value="Genomic_DNA"/>
</dbReference>
<feature type="region of interest" description="Disordered" evidence="1">
    <location>
        <begin position="1"/>
        <end position="32"/>
    </location>
</feature>
<dbReference type="AlphaFoldDB" id="A0AAF0XLQ5"/>
<protein>
    <submittedName>
        <fullName evidence="2">Uncharacterized protein</fullName>
    </submittedName>
</protein>
<evidence type="ECO:0000313" key="3">
    <source>
        <dbReference type="Proteomes" id="UP000077755"/>
    </source>
</evidence>
<dbReference type="Proteomes" id="UP000077755">
    <property type="component" value="Chromosome 7"/>
</dbReference>
<evidence type="ECO:0000256" key="1">
    <source>
        <dbReference type="SAM" id="MobiDB-lite"/>
    </source>
</evidence>
<organism evidence="2 3">
    <name type="scientific">Daucus carota subsp. sativus</name>
    <name type="common">Carrot</name>
    <dbReference type="NCBI Taxonomy" id="79200"/>
    <lineage>
        <taxon>Eukaryota</taxon>
        <taxon>Viridiplantae</taxon>
        <taxon>Streptophyta</taxon>
        <taxon>Embryophyta</taxon>
        <taxon>Tracheophyta</taxon>
        <taxon>Spermatophyta</taxon>
        <taxon>Magnoliopsida</taxon>
        <taxon>eudicotyledons</taxon>
        <taxon>Gunneridae</taxon>
        <taxon>Pentapetalae</taxon>
        <taxon>asterids</taxon>
        <taxon>campanulids</taxon>
        <taxon>Apiales</taxon>
        <taxon>Apiaceae</taxon>
        <taxon>Apioideae</taxon>
        <taxon>Scandiceae</taxon>
        <taxon>Daucinae</taxon>
        <taxon>Daucus</taxon>
        <taxon>Daucus sect. Daucus</taxon>
    </lineage>
</organism>
<proteinExistence type="predicted"/>
<reference evidence="2" key="2">
    <citation type="submission" date="2022-03" db="EMBL/GenBank/DDBJ databases">
        <title>Draft title - Genomic analysis of global carrot germplasm unveils the trajectory of domestication and the origin of high carotenoid orange carrot.</title>
        <authorList>
            <person name="Iorizzo M."/>
            <person name="Ellison S."/>
            <person name="Senalik D."/>
            <person name="Macko-Podgorni A."/>
            <person name="Grzebelus D."/>
            <person name="Bostan H."/>
            <person name="Rolling W."/>
            <person name="Curaba J."/>
            <person name="Simon P."/>
        </authorList>
    </citation>
    <scope>NUCLEOTIDE SEQUENCE</scope>
    <source>
        <tissue evidence="2">Leaf</tissue>
    </source>
</reference>
<reference evidence="2" key="1">
    <citation type="journal article" date="2016" name="Nat. Genet.">
        <title>A high-quality carrot genome assembly provides new insights into carotenoid accumulation and asterid genome evolution.</title>
        <authorList>
            <person name="Iorizzo M."/>
            <person name="Ellison S."/>
            <person name="Senalik D."/>
            <person name="Zeng P."/>
            <person name="Satapoomin P."/>
            <person name="Huang J."/>
            <person name="Bowman M."/>
            <person name="Iovene M."/>
            <person name="Sanseverino W."/>
            <person name="Cavagnaro P."/>
            <person name="Yildiz M."/>
            <person name="Macko-Podgorni A."/>
            <person name="Moranska E."/>
            <person name="Grzebelus E."/>
            <person name="Grzebelus D."/>
            <person name="Ashrafi H."/>
            <person name="Zheng Z."/>
            <person name="Cheng S."/>
            <person name="Spooner D."/>
            <person name="Van Deynze A."/>
            <person name="Simon P."/>
        </authorList>
    </citation>
    <scope>NUCLEOTIDE SEQUENCE</scope>
    <source>
        <tissue evidence="2">Leaf</tissue>
    </source>
</reference>
<feature type="compositionally biased region" description="Polar residues" evidence="1">
    <location>
        <begin position="13"/>
        <end position="23"/>
    </location>
</feature>
<gene>
    <name evidence="2" type="ORF">DCAR_0728829</name>
</gene>
<evidence type="ECO:0000313" key="2">
    <source>
        <dbReference type="EMBL" id="WOH09372.1"/>
    </source>
</evidence>
<name>A0AAF0XLQ5_DAUCS</name>
<keyword evidence="3" id="KW-1185">Reference proteome</keyword>
<accession>A0AAF0XLQ5</accession>